<keyword evidence="1" id="KW-0812">Transmembrane</keyword>
<dbReference type="AlphaFoldDB" id="A0A382AVH6"/>
<feature type="transmembrane region" description="Helical" evidence="1">
    <location>
        <begin position="47"/>
        <end position="69"/>
    </location>
</feature>
<accession>A0A382AVH6</accession>
<keyword evidence="1" id="KW-0472">Membrane</keyword>
<evidence type="ECO:0000256" key="1">
    <source>
        <dbReference type="SAM" id="Phobius"/>
    </source>
</evidence>
<sequence length="75" mass="8617">VIESTYKKYSARVLQFTLILSIFHLPGTAYSCAVCFSGSEESLQAYYLTTVFLTLLPVLMLASIGYWIYRKHREN</sequence>
<keyword evidence="1" id="KW-1133">Transmembrane helix</keyword>
<proteinExistence type="predicted"/>
<gene>
    <name evidence="2" type="ORF">METZ01_LOCUS158424</name>
</gene>
<name>A0A382AVH6_9ZZZZ</name>
<dbReference type="EMBL" id="UINC01027035">
    <property type="protein sequence ID" value="SVB05570.1"/>
    <property type="molecule type" value="Genomic_DNA"/>
</dbReference>
<protein>
    <submittedName>
        <fullName evidence="2">Uncharacterized protein</fullName>
    </submittedName>
</protein>
<feature type="non-terminal residue" evidence="2">
    <location>
        <position position="1"/>
    </location>
</feature>
<organism evidence="2">
    <name type="scientific">marine metagenome</name>
    <dbReference type="NCBI Taxonomy" id="408172"/>
    <lineage>
        <taxon>unclassified sequences</taxon>
        <taxon>metagenomes</taxon>
        <taxon>ecological metagenomes</taxon>
    </lineage>
</organism>
<evidence type="ECO:0000313" key="2">
    <source>
        <dbReference type="EMBL" id="SVB05570.1"/>
    </source>
</evidence>
<reference evidence="2" key="1">
    <citation type="submission" date="2018-05" db="EMBL/GenBank/DDBJ databases">
        <authorList>
            <person name="Lanie J.A."/>
            <person name="Ng W.-L."/>
            <person name="Kazmierczak K.M."/>
            <person name="Andrzejewski T.M."/>
            <person name="Davidsen T.M."/>
            <person name="Wayne K.J."/>
            <person name="Tettelin H."/>
            <person name="Glass J.I."/>
            <person name="Rusch D."/>
            <person name="Podicherti R."/>
            <person name="Tsui H.-C.T."/>
            <person name="Winkler M.E."/>
        </authorList>
    </citation>
    <scope>NUCLEOTIDE SEQUENCE</scope>
</reference>